<dbReference type="PANTHER" id="PTHR43283">
    <property type="entry name" value="BETA-LACTAMASE-RELATED"/>
    <property type="match status" value="1"/>
</dbReference>
<dbReference type="Pfam" id="PF01510">
    <property type="entry name" value="Amidase_2"/>
    <property type="match status" value="1"/>
</dbReference>
<dbReference type="Gene3D" id="1.10.101.10">
    <property type="entry name" value="PGBD-like superfamily/PGBD"/>
    <property type="match status" value="1"/>
</dbReference>
<dbReference type="InterPro" id="IPR001466">
    <property type="entry name" value="Beta-lactam-related"/>
</dbReference>
<keyword evidence="4" id="KW-1185">Reference proteome</keyword>
<comment type="caution">
    <text evidence="3">The sequence shown here is derived from an EMBL/GenBank/DDBJ whole genome shotgun (WGS) entry which is preliminary data.</text>
</comment>
<gene>
    <name evidence="3" type="primary">pbp4b</name>
    <name evidence="3" type="ORF">H8B19_07210</name>
</gene>
<dbReference type="RefSeq" id="WP_186506121.1">
    <property type="nucleotide sequence ID" value="NZ_JACNEP010000004.1"/>
</dbReference>
<dbReference type="Gene3D" id="3.40.80.10">
    <property type="entry name" value="Peptidoglycan recognition protein-like"/>
    <property type="match status" value="1"/>
</dbReference>
<dbReference type="SMART" id="SM00644">
    <property type="entry name" value="Ami_2"/>
    <property type="match status" value="1"/>
</dbReference>
<organism evidence="3 4">
    <name type="scientific">Neptunicella marina</name>
    <dbReference type="NCBI Taxonomy" id="2125989"/>
    <lineage>
        <taxon>Bacteria</taxon>
        <taxon>Pseudomonadati</taxon>
        <taxon>Pseudomonadota</taxon>
        <taxon>Gammaproteobacteria</taxon>
        <taxon>Alteromonadales</taxon>
        <taxon>Alteromonadaceae</taxon>
        <taxon>Neptunicella</taxon>
    </lineage>
</organism>
<accession>A0A8J6ITP9</accession>
<dbReference type="Proteomes" id="UP000601768">
    <property type="component" value="Unassembled WGS sequence"/>
</dbReference>
<reference evidence="3" key="2">
    <citation type="submission" date="2020-08" db="EMBL/GenBank/DDBJ databases">
        <authorList>
            <person name="Lai Q."/>
        </authorList>
    </citation>
    <scope>NUCLEOTIDE SEQUENCE</scope>
    <source>
        <strain evidence="3">S27-2</strain>
    </source>
</reference>
<keyword evidence="1" id="KW-0378">Hydrolase</keyword>
<dbReference type="GO" id="GO:0008745">
    <property type="term" value="F:N-acetylmuramoyl-L-alanine amidase activity"/>
    <property type="evidence" value="ECO:0007669"/>
    <property type="project" value="InterPro"/>
</dbReference>
<dbReference type="Pfam" id="PF00144">
    <property type="entry name" value="Beta-lactamase"/>
    <property type="match status" value="1"/>
</dbReference>
<dbReference type="SUPFAM" id="SSF56601">
    <property type="entry name" value="beta-lactamase/transpeptidase-like"/>
    <property type="match status" value="1"/>
</dbReference>
<proteinExistence type="predicted"/>
<dbReference type="SUPFAM" id="SSF55846">
    <property type="entry name" value="N-acetylmuramoyl-L-alanine amidase-like"/>
    <property type="match status" value="1"/>
</dbReference>
<dbReference type="PANTHER" id="PTHR43283:SF11">
    <property type="entry name" value="BETA-LACTAMASE-RELATED DOMAIN-CONTAINING PROTEIN"/>
    <property type="match status" value="1"/>
</dbReference>
<name>A0A8J6ITP9_9ALTE</name>
<dbReference type="AlphaFoldDB" id="A0A8J6ITP9"/>
<evidence type="ECO:0000256" key="1">
    <source>
        <dbReference type="ARBA" id="ARBA00022801"/>
    </source>
</evidence>
<evidence type="ECO:0000313" key="4">
    <source>
        <dbReference type="Proteomes" id="UP000601768"/>
    </source>
</evidence>
<dbReference type="SUPFAM" id="SSF47090">
    <property type="entry name" value="PGBD-like"/>
    <property type="match status" value="1"/>
</dbReference>
<reference evidence="3" key="1">
    <citation type="journal article" date="2018" name="Int. J. Syst. Evol. Microbiol.">
        <title>Neptunicella marina gen. nov., sp. nov., isolated from surface seawater.</title>
        <authorList>
            <person name="Liu X."/>
            <person name="Lai Q."/>
            <person name="Du Y."/>
            <person name="Zhang X."/>
            <person name="Liu Z."/>
            <person name="Sun F."/>
            <person name="Shao Z."/>
        </authorList>
    </citation>
    <scope>NUCLEOTIDE SEQUENCE</scope>
    <source>
        <strain evidence="3">S27-2</strain>
    </source>
</reference>
<dbReference type="InterPro" id="IPR036365">
    <property type="entry name" value="PGBD-like_sf"/>
</dbReference>
<dbReference type="PROSITE" id="PS51257">
    <property type="entry name" value="PROKAR_LIPOPROTEIN"/>
    <property type="match status" value="1"/>
</dbReference>
<dbReference type="CDD" id="cd06583">
    <property type="entry name" value="PGRP"/>
    <property type="match status" value="1"/>
</dbReference>
<dbReference type="InterPro" id="IPR036366">
    <property type="entry name" value="PGBDSf"/>
</dbReference>
<dbReference type="GO" id="GO:0009253">
    <property type="term" value="P:peptidoglycan catabolic process"/>
    <property type="evidence" value="ECO:0007669"/>
    <property type="project" value="InterPro"/>
</dbReference>
<dbReference type="NCBIfam" id="NF002968">
    <property type="entry name" value="PRK03642.1"/>
    <property type="match status" value="1"/>
</dbReference>
<dbReference type="Gene3D" id="3.40.710.10">
    <property type="entry name" value="DD-peptidase/beta-lactamase superfamily"/>
    <property type="match status" value="1"/>
</dbReference>
<sequence length="835" mass="94295">MGKFFDSDSTRSFFASFSLKHCVVGGLASLLLSCATLPIEKMQSHNYSQRIKFLVMHFTAIDYERSVRALVDEGGLSAHYLIPERFDPSYPDDELKVLQLVDENERAWHAGYSHWQGRDGINDQSIGIEIVNVPKCHRTTPYQSELINEDAENSTARLCIFPDYDPKQIELLVNLSKQILARNPDITPTAVVGHADIAPTRKNDPGPRFPWYQLYKEGIGAWYEDETLQKYWDLFNQYQPGLGLVQKALSDYGYGIIETARLDQQSIDTLSAFQAHFLPWQVTGQPTTKTAAVLFALLEKYFPEKAERLLARYENEKRVVEAPVIAMKHGQIDQLFPFPEDERSTRELVNDRGIFKAYKGRGEIIIDNKDATSADIYINGQQLNIDLPLKPYQRYQYSLSKRTKDEDNTLRVENVQPEGASLDIRIPYPVLEDKSNQNRRKFAKVDELINQDIEDGFPGAVLLVMKDGKILKHTAYGYARKFADGGAPLSQPVPMQKDTLFDLASNTKMFATNLALMKLMSEGKLNVNVPLMNYIPEYRGGGRETRLVKDLLTHHAGYSPQVRFFTPDNSLGEGFYSQNTARTKQLLATKVPFQVGRNTKRMYSDTDYMLLGMLVERITGMGLDKYVEHEIYQPLGLTHTLFNPLRKGYSKQQFAATEIHGTSRGGRVDYPNIRQYVLQGEVHDEKAFYSLGGVAGHAGLFSTASDMAVLAQVLLNRGGYGQTQVFNQDVFDQFVKPDDGDGSFGLGWRRASNGEIKWHFGPYASPLAFGHTGWTGTVTVMDPEHDLAIILLTNARHSVIEEDEEGHIEFKGKTFETGKYGSVISLVYEAVLNKK</sequence>
<dbReference type="InterPro" id="IPR002502">
    <property type="entry name" value="Amidase_domain"/>
</dbReference>
<evidence type="ECO:0000313" key="3">
    <source>
        <dbReference type="EMBL" id="MBC3765660.1"/>
    </source>
</evidence>
<protein>
    <submittedName>
        <fullName evidence="3">Penicillin binding protein PBP4B</fullName>
    </submittedName>
</protein>
<dbReference type="FunFam" id="3.40.80.10:FF:000003">
    <property type="entry name" value="N-acetylmuramoyl-L-alanine amidase"/>
    <property type="match status" value="1"/>
</dbReference>
<dbReference type="EMBL" id="JACNEP010000004">
    <property type="protein sequence ID" value="MBC3765660.1"/>
    <property type="molecule type" value="Genomic_DNA"/>
</dbReference>
<dbReference type="InterPro" id="IPR050789">
    <property type="entry name" value="Diverse_Enzym_Activities"/>
</dbReference>
<feature type="domain" description="N-acetylmuramoyl-L-alanine amidase" evidence="2">
    <location>
        <begin position="42"/>
        <end position="206"/>
    </location>
</feature>
<dbReference type="InterPro" id="IPR036505">
    <property type="entry name" value="Amidase/PGRP_sf"/>
</dbReference>
<dbReference type="InterPro" id="IPR012338">
    <property type="entry name" value="Beta-lactam/transpept-like"/>
</dbReference>
<evidence type="ECO:0000259" key="2">
    <source>
        <dbReference type="SMART" id="SM00644"/>
    </source>
</evidence>